<proteinExistence type="inferred from homology"/>
<evidence type="ECO:0000256" key="1">
    <source>
        <dbReference type="ARBA" id="ARBA00001966"/>
    </source>
</evidence>
<evidence type="ECO:0000259" key="8">
    <source>
        <dbReference type="Pfam" id="PF01058"/>
    </source>
</evidence>
<dbReference type="PROSITE" id="PS01150">
    <property type="entry name" value="COMPLEX1_20K"/>
    <property type="match status" value="1"/>
</dbReference>
<dbReference type="PANTHER" id="PTHR42989">
    <property type="entry name" value="HYDROGENASE-4 COMPONENT I"/>
    <property type="match status" value="1"/>
</dbReference>
<dbReference type="InterPro" id="IPR006137">
    <property type="entry name" value="NADH_UbQ_OxRdtase-like_20kDa"/>
</dbReference>
<gene>
    <name evidence="9" type="ORF">A6M23_01175</name>
</gene>
<dbReference type="GO" id="GO:0048038">
    <property type="term" value="F:quinone binding"/>
    <property type="evidence" value="ECO:0007669"/>
    <property type="project" value="InterPro"/>
</dbReference>
<comment type="caution">
    <text evidence="9">The sequence shown here is derived from an EMBL/GenBank/DDBJ whole genome shotgun (WGS) entry which is preliminary data.</text>
</comment>
<feature type="region of interest" description="Disordered" evidence="7">
    <location>
        <begin position="18"/>
        <end position="37"/>
    </location>
</feature>
<evidence type="ECO:0000256" key="4">
    <source>
        <dbReference type="ARBA" id="ARBA00022723"/>
    </source>
</evidence>
<dbReference type="PANTHER" id="PTHR42989:SF1">
    <property type="entry name" value="FORMATE HYDROGENLYASE SUBUNIT 7-RELATED"/>
    <property type="match status" value="1"/>
</dbReference>
<name>A0A1C2IIP2_ACITH</name>
<evidence type="ECO:0000313" key="9">
    <source>
        <dbReference type="EMBL" id="OCX75874.1"/>
    </source>
</evidence>
<evidence type="ECO:0000256" key="6">
    <source>
        <dbReference type="ARBA" id="ARBA00023014"/>
    </source>
</evidence>
<dbReference type="Gene3D" id="3.40.50.12280">
    <property type="match status" value="1"/>
</dbReference>
<reference evidence="9" key="1">
    <citation type="journal article" date="2016" name="Int. J. Mol. Sci.">
        <title>Comparative genomics of the extreme acidophile Acidithiobacillus thiooxidans reveals intraspecific divergence and niche adaptation.</title>
        <authorList>
            <person name="Zhang X."/>
            <person name="Feng X."/>
            <person name="Tao J."/>
            <person name="Ma L."/>
            <person name="Xiao Y."/>
            <person name="Liang Y."/>
            <person name="Liu X."/>
            <person name="Yin H."/>
        </authorList>
    </citation>
    <scope>NUCLEOTIDE SEQUENCE [LARGE SCALE GENOMIC DNA]</scope>
    <source>
        <strain evidence="9">DXS-W</strain>
    </source>
</reference>
<dbReference type="AlphaFoldDB" id="A0A1C2IIP2"/>
<keyword evidence="10" id="KW-1185">Reference proteome</keyword>
<dbReference type="NCBIfam" id="NF005012">
    <property type="entry name" value="PRK06411.1"/>
    <property type="match status" value="1"/>
</dbReference>
<dbReference type="GO" id="GO:0008137">
    <property type="term" value="F:NADH dehydrogenase (ubiquinone) activity"/>
    <property type="evidence" value="ECO:0007669"/>
    <property type="project" value="InterPro"/>
</dbReference>
<evidence type="ECO:0000313" key="10">
    <source>
        <dbReference type="Proteomes" id="UP000095008"/>
    </source>
</evidence>
<dbReference type="InterPro" id="IPR052375">
    <property type="entry name" value="Complex_I_20kDa-like"/>
</dbReference>
<accession>A0A1C2IIP2</accession>
<evidence type="ECO:0000256" key="3">
    <source>
        <dbReference type="ARBA" id="ARBA00022485"/>
    </source>
</evidence>
<protein>
    <recommendedName>
        <fullName evidence="8">NADH:ubiquinone oxidoreductase-like 20kDa subunit domain-containing protein</fullName>
    </recommendedName>
</protein>
<keyword evidence="4" id="KW-0479">Metal-binding</keyword>
<dbReference type="SUPFAM" id="SSF54862">
    <property type="entry name" value="4Fe-4S ferredoxins"/>
    <property type="match status" value="1"/>
</dbReference>
<keyword evidence="5" id="KW-0408">Iron</keyword>
<evidence type="ECO:0000256" key="7">
    <source>
        <dbReference type="SAM" id="MobiDB-lite"/>
    </source>
</evidence>
<dbReference type="SUPFAM" id="SSF56770">
    <property type="entry name" value="HydA/Nqo6-like"/>
    <property type="match status" value="1"/>
</dbReference>
<comment type="cofactor">
    <cofactor evidence="1">
        <name>[4Fe-4S] cluster</name>
        <dbReference type="ChEBI" id="CHEBI:49883"/>
    </cofactor>
</comment>
<dbReference type="Pfam" id="PF01058">
    <property type="entry name" value="Oxidored_q6"/>
    <property type="match status" value="1"/>
</dbReference>
<feature type="domain" description="NADH:ubiquinone oxidoreductase-like 20kDa subunit" evidence="8">
    <location>
        <begin position="121"/>
        <end position="231"/>
    </location>
</feature>
<keyword evidence="3" id="KW-0004">4Fe-4S</keyword>
<evidence type="ECO:0000256" key="5">
    <source>
        <dbReference type="ARBA" id="ARBA00023004"/>
    </source>
</evidence>
<comment type="similarity">
    <text evidence="2">Belongs to the complex I 20 kDa subunit family.</text>
</comment>
<dbReference type="GO" id="GO:0051539">
    <property type="term" value="F:4 iron, 4 sulfur cluster binding"/>
    <property type="evidence" value="ECO:0007669"/>
    <property type="project" value="UniProtKB-KW"/>
</dbReference>
<dbReference type="Proteomes" id="UP000095008">
    <property type="component" value="Unassembled WGS sequence"/>
</dbReference>
<dbReference type="GO" id="GO:0046872">
    <property type="term" value="F:metal ion binding"/>
    <property type="evidence" value="ECO:0007669"/>
    <property type="project" value="UniProtKB-KW"/>
</dbReference>
<keyword evidence="6" id="KW-0411">Iron-sulfur</keyword>
<evidence type="ECO:0000256" key="2">
    <source>
        <dbReference type="ARBA" id="ARBA00009173"/>
    </source>
</evidence>
<sequence length="245" mass="25809">MSFWPYYGLQRGITTTAWPDGAEDSAGITPGRPRAGQTEHAEEIAAACPTRALKAVSQEGRDGVAVDFTHCIHCQRCRQGDNALPWSTDFSWGAPSASAQPALGSRFTRSLQVLYVDAGACGACVNEVRLIDAPPYNLHRLGIFVTATPRDADVLLVAGPITDAMRTAISKAYAAMPEPKRVMGMGTCAINGGVFGESFACAGGLEKIVPVDLWLPGCPPPPLAIIHGLLSLVGRVAPAALEEQP</sequence>
<dbReference type="EMBL" id="LWRY01000009">
    <property type="protein sequence ID" value="OCX75874.1"/>
    <property type="molecule type" value="Genomic_DNA"/>
</dbReference>
<organism evidence="9 10">
    <name type="scientific">Acidithiobacillus thiooxidans</name>
    <name type="common">Thiobacillus thiooxidans</name>
    <dbReference type="NCBI Taxonomy" id="930"/>
    <lineage>
        <taxon>Bacteria</taxon>
        <taxon>Pseudomonadati</taxon>
        <taxon>Pseudomonadota</taxon>
        <taxon>Acidithiobacillia</taxon>
        <taxon>Acidithiobacillales</taxon>
        <taxon>Acidithiobacillaceae</taxon>
        <taxon>Acidithiobacillus</taxon>
    </lineage>
</organism>
<dbReference type="InterPro" id="IPR006138">
    <property type="entry name" value="NADH_UQ_OxRdtase_20Kd_su"/>
</dbReference>
<dbReference type="RefSeq" id="WP_065974847.1">
    <property type="nucleotide sequence ID" value="NZ_JBAYOM010000026.1"/>
</dbReference>
<dbReference type="OrthoDB" id="9786737at2"/>